<keyword evidence="2 8" id="KW-0812">Transmembrane</keyword>
<feature type="chain" id="PRO_5047327292" evidence="9">
    <location>
        <begin position="22"/>
        <end position="281"/>
    </location>
</feature>
<gene>
    <name evidence="11" type="primary">wsc1</name>
    <name evidence="11" type="ORF">SLS56_004725</name>
</gene>
<evidence type="ECO:0000256" key="7">
    <source>
        <dbReference type="SAM" id="MobiDB-lite"/>
    </source>
</evidence>
<dbReference type="PANTHER" id="PTHR24269">
    <property type="entry name" value="KREMEN PROTEIN"/>
    <property type="match status" value="1"/>
</dbReference>
<feature type="region of interest" description="Disordered" evidence="7">
    <location>
        <begin position="259"/>
        <end position="281"/>
    </location>
</feature>
<feature type="transmembrane region" description="Helical" evidence="8">
    <location>
        <begin position="188"/>
        <end position="212"/>
    </location>
</feature>
<evidence type="ECO:0000256" key="3">
    <source>
        <dbReference type="ARBA" id="ARBA00022729"/>
    </source>
</evidence>
<accession>A0ABR3SVH6</accession>
<name>A0ABR3SVH6_9PEZI</name>
<evidence type="ECO:0000256" key="6">
    <source>
        <dbReference type="ARBA" id="ARBA00023180"/>
    </source>
</evidence>
<protein>
    <submittedName>
        <fullName evidence="11">Protein SLG1</fullName>
    </submittedName>
</protein>
<comment type="caution">
    <text evidence="11">The sequence shown here is derived from an EMBL/GenBank/DDBJ whole genome shotgun (WGS) entry which is preliminary data.</text>
</comment>
<evidence type="ECO:0000259" key="10">
    <source>
        <dbReference type="PROSITE" id="PS51212"/>
    </source>
</evidence>
<sequence>MVSKLFIAAVAAGSLLSTVAAIPGTKTQSSTPTYTGSLHSMTDKGCFSSYEPLEDQGEYTFQTSGNCQPICVGLDFAVMGLVNGSNCYCGNKLPAKSSLVDDDKCNTPCNGYPQDNCGGNNYWQVSLTGLNNNEVEYFDGGSSSSSSSSSSTQGTPVVVTVGGGQTVIVTKGAEASDKSSSSDGPSKAGIAAGVVVGVVVMTAIIGGVILFLRHRRRKQVEEEYRQRQSMNNFVAGGKAPGTSMNDTILDPAFARRMSNGSVADNQDYSRRILQVRNPDDD</sequence>
<keyword evidence="12" id="KW-1185">Reference proteome</keyword>
<feature type="signal peptide" evidence="9">
    <location>
        <begin position="1"/>
        <end position="21"/>
    </location>
</feature>
<dbReference type="Pfam" id="PF01822">
    <property type="entry name" value="WSC"/>
    <property type="match status" value="1"/>
</dbReference>
<evidence type="ECO:0000256" key="8">
    <source>
        <dbReference type="SAM" id="Phobius"/>
    </source>
</evidence>
<evidence type="ECO:0000256" key="1">
    <source>
        <dbReference type="ARBA" id="ARBA00004167"/>
    </source>
</evidence>
<feature type="domain" description="WSC" evidence="10">
    <location>
        <begin position="40"/>
        <end position="129"/>
    </location>
</feature>
<dbReference type="EMBL" id="JAJVDC020000044">
    <property type="protein sequence ID" value="KAL1630912.1"/>
    <property type="molecule type" value="Genomic_DNA"/>
</dbReference>
<dbReference type="InterPro" id="IPR051836">
    <property type="entry name" value="Kremen_rcpt"/>
</dbReference>
<keyword evidence="3 9" id="KW-0732">Signal</keyword>
<comment type="subcellular location">
    <subcellularLocation>
        <location evidence="1">Membrane</location>
        <topology evidence="1">Single-pass membrane protein</topology>
    </subcellularLocation>
</comment>
<dbReference type="InterPro" id="IPR002889">
    <property type="entry name" value="WSC_carb-bd"/>
</dbReference>
<evidence type="ECO:0000256" key="5">
    <source>
        <dbReference type="ARBA" id="ARBA00023136"/>
    </source>
</evidence>
<evidence type="ECO:0000256" key="4">
    <source>
        <dbReference type="ARBA" id="ARBA00022989"/>
    </source>
</evidence>
<dbReference type="SMART" id="SM00321">
    <property type="entry name" value="WSC"/>
    <property type="match status" value="1"/>
</dbReference>
<evidence type="ECO:0000256" key="9">
    <source>
        <dbReference type="SAM" id="SignalP"/>
    </source>
</evidence>
<organism evidence="11 12">
    <name type="scientific">Neofusicoccum ribis</name>
    <dbReference type="NCBI Taxonomy" id="45134"/>
    <lineage>
        <taxon>Eukaryota</taxon>
        <taxon>Fungi</taxon>
        <taxon>Dikarya</taxon>
        <taxon>Ascomycota</taxon>
        <taxon>Pezizomycotina</taxon>
        <taxon>Dothideomycetes</taxon>
        <taxon>Dothideomycetes incertae sedis</taxon>
        <taxon>Botryosphaeriales</taxon>
        <taxon>Botryosphaeriaceae</taxon>
        <taxon>Neofusicoccum</taxon>
    </lineage>
</organism>
<proteinExistence type="predicted"/>
<evidence type="ECO:0000256" key="2">
    <source>
        <dbReference type="ARBA" id="ARBA00022692"/>
    </source>
</evidence>
<dbReference type="PANTHER" id="PTHR24269:SF16">
    <property type="entry name" value="PROTEIN SLG1"/>
    <property type="match status" value="1"/>
</dbReference>
<evidence type="ECO:0000313" key="12">
    <source>
        <dbReference type="Proteomes" id="UP001521116"/>
    </source>
</evidence>
<keyword evidence="5 8" id="KW-0472">Membrane</keyword>
<dbReference type="PROSITE" id="PS51212">
    <property type="entry name" value="WSC"/>
    <property type="match status" value="1"/>
</dbReference>
<keyword evidence="6" id="KW-0325">Glycoprotein</keyword>
<keyword evidence="4 8" id="KW-1133">Transmembrane helix</keyword>
<evidence type="ECO:0000313" key="11">
    <source>
        <dbReference type="EMBL" id="KAL1630912.1"/>
    </source>
</evidence>
<dbReference type="Proteomes" id="UP001521116">
    <property type="component" value="Unassembled WGS sequence"/>
</dbReference>
<reference evidence="11 12" key="1">
    <citation type="submission" date="2024-02" db="EMBL/GenBank/DDBJ databases">
        <title>De novo assembly and annotation of 12 fungi associated with fruit tree decline syndrome in Ontario, Canada.</title>
        <authorList>
            <person name="Sulman M."/>
            <person name="Ellouze W."/>
            <person name="Ilyukhin E."/>
        </authorList>
    </citation>
    <scope>NUCLEOTIDE SEQUENCE [LARGE SCALE GENOMIC DNA]</scope>
    <source>
        <strain evidence="11 12">M1-105</strain>
    </source>
</reference>